<dbReference type="Pfam" id="PF06167">
    <property type="entry name" value="Peptidase_M90"/>
    <property type="match status" value="1"/>
</dbReference>
<evidence type="ECO:0000313" key="1">
    <source>
        <dbReference type="EMBL" id="NMG03564.1"/>
    </source>
</evidence>
<protein>
    <recommendedName>
        <fullName evidence="3">Zinc-dependent peptidase</fullName>
    </recommendedName>
</protein>
<dbReference type="PANTHER" id="PTHR30164:SF2">
    <property type="entry name" value="PROTEIN MTFA"/>
    <property type="match status" value="1"/>
</dbReference>
<dbReference type="AlphaFoldDB" id="A0A972J8G9"/>
<dbReference type="RefSeq" id="WP_168988280.1">
    <property type="nucleotide sequence ID" value="NZ_CAWPHM010000289.1"/>
</dbReference>
<comment type="caution">
    <text evidence="1">The sequence shown here is derived from an EMBL/GenBank/DDBJ whole genome shotgun (WGS) entry which is preliminary data.</text>
</comment>
<sequence length="279" mass="31007">MLEFLRRFFLGREADGTEIPDALWAEVCAEHQFLAYLTAPQRARLRSLSAGFLATKQFHGAQGLELDDQMMLSIALQACLPALRLGLDVYSDWVGVIVYPGDFVVPRQTMDEDGVVHEYDDEVLGEAWEQGPVIVSWRQNESRHAGQNVVIHEFAHKLDMSNGGADGLPPLPDDMSRERWSRAFADAYDDLCNRVDADEPTPIDPYGAEHPAEFFAVASEAFFETPVALQTAYPAVYEQLKLLYGADPAIGEVSHAMGGLEEGAVFVMRHRPARPDRGN</sequence>
<gene>
    <name evidence="1" type="ORF">GPA21_11345</name>
</gene>
<dbReference type="PANTHER" id="PTHR30164">
    <property type="entry name" value="MTFA PEPTIDASE"/>
    <property type="match status" value="1"/>
</dbReference>
<dbReference type="Gene3D" id="1.10.472.150">
    <property type="entry name" value="Glucose-regulated metallo-peptidase M90, N-terminal domain"/>
    <property type="match status" value="1"/>
</dbReference>
<organism evidence="1 2">
    <name type="scientific">Azoarcus taiwanensis</name>
    <dbReference type="NCBI Taxonomy" id="666964"/>
    <lineage>
        <taxon>Bacteria</taxon>
        <taxon>Pseudomonadati</taxon>
        <taxon>Pseudomonadota</taxon>
        <taxon>Betaproteobacteria</taxon>
        <taxon>Rhodocyclales</taxon>
        <taxon>Zoogloeaceae</taxon>
        <taxon>Azoarcus</taxon>
    </lineage>
</organism>
<dbReference type="GO" id="GO:0005829">
    <property type="term" value="C:cytosol"/>
    <property type="evidence" value="ECO:0007669"/>
    <property type="project" value="TreeGrafter"/>
</dbReference>
<dbReference type="EMBL" id="WTVM01000062">
    <property type="protein sequence ID" value="NMG03564.1"/>
    <property type="molecule type" value="Genomic_DNA"/>
</dbReference>
<dbReference type="SUPFAM" id="SSF55486">
    <property type="entry name" value="Metalloproteases ('zincins'), catalytic domain"/>
    <property type="match status" value="1"/>
</dbReference>
<proteinExistence type="predicted"/>
<evidence type="ECO:0000313" key="2">
    <source>
        <dbReference type="Proteomes" id="UP000599523"/>
    </source>
</evidence>
<evidence type="ECO:0008006" key="3">
    <source>
        <dbReference type="Google" id="ProtNLM"/>
    </source>
</evidence>
<accession>A0A972J8G9</accession>
<dbReference type="GO" id="GO:0008237">
    <property type="term" value="F:metallopeptidase activity"/>
    <property type="evidence" value="ECO:0007669"/>
    <property type="project" value="InterPro"/>
</dbReference>
<dbReference type="CDD" id="cd20169">
    <property type="entry name" value="Peptidase_M90_mtfA"/>
    <property type="match status" value="1"/>
</dbReference>
<keyword evidence="2" id="KW-1185">Reference proteome</keyword>
<name>A0A972J8G9_9RHOO</name>
<dbReference type="InterPro" id="IPR042252">
    <property type="entry name" value="MtfA_N"/>
</dbReference>
<dbReference type="Proteomes" id="UP000599523">
    <property type="component" value="Unassembled WGS sequence"/>
</dbReference>
<dbReference type="GO" id="GO:0004177">
    <property type="term" value="F:aminopeptidase activity"/>
    <property type="evidence" value="ECO:0007669"/>
    <property type="project" value="TreeGrafter"/>
</dbReference>
<dbReference type="Gene3D" id="3.40.390.10">
    <property type="entry name" value="Collagenase (Catalytic Domain)"/>
    <property type="match status" value="1"/>
</dbReference>
<reference evidence="1" key="1">
    <citation type="submission" date="2019-12" db="EMBL/GenBank/DDBJ databases">
        <title>Comparative genomics gives insights into the taxonomy of the Azoarcus-Aromatoleum group and reveals separate origins of nif in the plant-associated Azoarcus and non-plant-associated Aromatoleum sub-groups.</title>
        <authorList>
            <person name="Lafos M."/>
            <person name="Maluk M."/>
            <person name="Batista M."/>
            <person name="Junghare M."/>
            <person name="Carmona M."/>
            <person name="Faoro H."/>
            <person name="Cruz L.M."/>
            <person name="Battistoni F."/>
            <person name="De Souza E."/>
            <person name="Pedrosa F."/>
            <person name="Chen W.-M."/>
            <person name="Poole P.S."/>
            <person name="Dixon R.A."/>
            <person name="James E.K."/>
        </authorList>
    </citation>
    <scope>NUCLEOTIDE SEQUENCE</scope>
    <source>
        <strain evidence="1">NSC3</strain>
    </source>
</reference>
<dbReference type="InterPro" id="IPR010384">
    <property type="entry name" value="MtfA_fam"/>
</dbReference>
<dbReference type="InterPro" id="IPR024079">
    <property type="entry name" value="MetalloPept_cat_dom_sf"/>
</dbReference>